<dbReference type="STRING" id="290054.SAMN02745114_01533"/>
<proteinExistence type="predicted"/>
<dbReference type="AlphaFoldDB" id="A0A1T4NAL5"/>
<organism evidence="1 2">
    <name type="scientific">Eubacterium coprostanoligenes</name>
    <dbReference type="NCBI Taxonomy" id="290054"/>
    <lineage>
        <taxon>Bacteria</taxon>
        <taxon>Bacillati</taxon>
        <taxon>Bacillota</taxon>
        <taxon>Clostridia</taxon>
        <taxon>Eubacteriales</taxon>
        <taxon>Eubacteriaceae</taxon>
        <taxon>Eubacterium</taxon>
    </lineage>
</organism>
<name>A0A1T4NAL5_9FIRM</name>
<accession>A0A1T4NAL5</accession>
<dbReference type="RefSeq" id="WP_143406749.1">
    <property type="nucleotide sequence ID" value="NZ_FUWW01000020.1"/>
</dbReference>
<evidence type="ECO:0008006" key="3">
    <source>
        <dbReference type="Google" id="ProtNLM"/>
    </source>
</evidence>
<protein>
    <recommendedName>
        <fullName evidence="3">Se/S carrier protein-like domain-containing protein</fullName>
    </recommendedName>
</protein>
<dbReference type="Proteomes" id="UP000190657">
    <property type="component" value="Unassembled WGS sequence"/>
</dbReference>
<dbReference type="EMBL" id="FUWW01000020">
    <property type="protein sequence ID" value="SJZ76113.1"/>
    <property type="molecule type" value="Genomic_DNA"/>
</dbReference>
<reference evidence="1 2" key="1">
    <citation type="submission" date="2017-02" db="EMBL/GenBank/DDBJ databases">
        <authorList>
            <person name="Peterson S.W."/>
        </authorList>
    </citation>
    <scope>NUCLEOTIDE SEQUENCE [LARGE SCALE GENOMIC DNA]</scope>
    <source>
        <strain evidence="1 2">ATCC 51222</strain>
    </source>
</reference>
<evidence type="ECO:0000313" key="2">
    <source>
        <dbReference type="Proteomes" id="UP000190657"/>
    </source>
</evidence>
<evidence type="ECO:0000313" key="1">
    <source>
        <dbReference type="EMBL" id="SJZ76113.1"/>
    </source>
</evidence>
<gene>
    <name evidence="1" type="ORF">SAMN02745114_01533</name>
</gene>
<sequence length="72" mass="7691">MKCEIKLGSVTNAQRGSKLLRRYGIKPTVSRIENPAVGDGCGFVIGIDCADCDTAKSLLAQNGIRILGVREL</sequence>
<keyword evidence="2" id="KW-1185">Reference proteome</keyword>